<gene>
    <name evidence="3" type="primary">LOC106548721</name>
</gene>
<evidence type="ECO:0000313" key="2">
    <source>
        <dbReference type="Proteomes" id="UP000504617"/>
    </source>
</evidence>
<sequence length="258" mass="28190">MAAATRFVLNNVSDFPDALTSCLVKLPFVLAVAVGIVESGLVSSLVQKLKTEKEDIQELILDTLTGCLRVEAFEALATGSVAILKEKLRDPSRAIRCKAAQVLMAISVPLEGKNMVFKENVFPDLVTLLEDEDAEVRANAAGAIMNSAVTTQGKYAAINAEAIEYLLPLIHDDKSKVRLYAIKALTMLSEAPEGRTTLLKHVPEFRKQLKDSSETVQRAAQIAIQKRIGNEARHFLIKMNLISSPKKSWSPKDTSVMG</sequence>
<dbReference type="RefSeq" id="XP_013921629.1">
    <property type="nucleotide sequence ID" value="XM_014066154.1"/>
</dbReference>
<feature type="repeat" description="ARM" evidence="1">
    <location>
        <begin position="120"/>
        <end position="162"/>
    </location>
</feature>
<dbReference type="PROSITE" id="PS50176">
    <property type="entry name" value="ARM_REPEAT"/>
    <property type="match status" value="1"/>
</dbReference>
<dbReference type="PANTHER" id="PTHR15599:SF1">
    <property type="entry name" value="RADIAL SPOKE HEAD 14 HOMOLOG"/>
    <property type="match status" value="1"/>
</dbReference>
<evidence type="ECO:0000313" key="3">
    <source>
        <dbReference type="RefSeq" id="XP_013921629.1"/>
    </source>
</evidence>
<dbReference type="InterPro" id="IPR042856">
    <property type="entry name" value="RSP14"/>
</dbReference>
<dbReference type="GeneID" id="106548721"/>
<organism evidence="2 3">
    <name type="scientific">Thamnophis sirtalis</name>
    <dbReference type="NCBI Taxonomy" id="35019"/>
    <lineage>
        <taxon>Eukaryota</taxon>
        <taxon>Metazoa</taxon>
        <taxon>Chordata</taxon>
        <taxon>Craniata</taxon>
        <taxon>Vertebrata</taxon>
        <taxon>Euteleostomi</taxon>
        <taxon>Lepidosauria</taxon>
        <taxon>Squamata</taxon>
        <taxon>Bifurcata</taxon>
        <taxon>Unidentata</taxon>
        <taxon>Episquamata</taxon>
        <taxon>Toxicofera</taxon>
        <taxon>Serpentes</taxon>
        <taxon>Colubroidea</taxon>
        <taxon>Colubridae</taxon>
        <taxon>Natricinae</taxon>
        <taxon>Thamnophis</taxon>
    </lineage>
</organism>
<dbReference type="OrthoDB" id="409644at2759"/>
<protein>
    <submittedName>
        <fullName evidence="3">Radial spoke head 14 homolog</fullName>
    </submittedName>
</protein>
<dbReference type="PANTHER" id="PTHR15599">
    <property type="entry name" value="RTDR1"/>
    <property type="match status" value="1"/>
</dbReference>
<dbReference type="SUPFAM" id="SSF48371">
    <property type="entry name" value="ARM repeat"/>
    <property type="match status" value="1"/>
</dbReference>
<accession>A0A6I9YC42</accession>
<dbReference type="Gene3D" id="1.25.10.10">
    <property type="entry name" value="Leucine-rich Repeat Variant"/>
    <property type="match status" value="1"/>
</dbReference>
<dbReference type="InterPro" id="IPR011989">
    <property type="entry name" value="ARM-like"/>
</dbReference>
<dbReference type="InterPro" id="IPR000225">
    <property type="entry name" value="Armadillo"/>
</dbReference>
<reference evidence="3" key="1">
    <citation type="submission" date="2025-08" db="UniProtKB">
        <authorList>
            <consortium name="RefSeq"/>
        </authorList>
    </citation>
    <scope>IDENTIFICATION</scope>
    <source>
        <tissue evidence="3">Skeletal muscle</tissue>
    </source>
</reference>
<dbReference type="AlphaFoldDB" id="A0A6I9YC42"/>
<proteinExistence type="predicted"/>
<evidence type="ECO:0000256" key="1">
    <source>
        <dbReference type="PROSITE-ProRule" id="PRU00259"/>
    </source>
</evidence>
<dbReference type="KEGG" id="tsr:106548721"/>
<keyword evidence="2" id="KW-1185">Reference proteome</keyword>
<name>A0A6I9YC42_9SAUR</name>
<dbReference type="InterPro" id="IPR016024">
    <property type="entry name" value="ARM-type_fold"/>
</dbReference>
<dbReference type="Pfam" id="PF13646">
    <property type="entry name" value="HEAT_2"/>
    <property type="match status" value="1"/>
</dbReference>
<dbReference type="Proteomes" id="UP000504617">
    <property type="component" value="Unplaced"/>
</dbReference>